<protein>
    <submittedName>
        <fullName evidence="2">Uncharacterized protein</fullName>
    </submittedName>
</protein>
<organism evidence="2 3">
    <name type="scientific">Halteria grandinella</name>
    <dbReference type="NCBI Taxonomy" id="5974"/>
    <lineage>
        <taxon>Eukaryota</taxon>
        <taxon>Sar</taxon>
        <taxon>Alveolata</taxon>
        <taxon>Ciliophora</taxon>
        <taxon>Intramacronucleata</taxon>
        <taxon>Spirotrichea</taxon>
        <taxon>Stichotrichia</taxon>
        <taxon>Sporadotrichida</taxon>
        <taxon>Halteriidae</taxon>
        <taxon>Halteria</taxon>
    </lineage>
</organism>
<dbReference type="EMBL" id="RRYP01009411">
    <property type="protein sequence ID" value="TNV79084.1"/>
    <property type="molecule type" value="Genomic_DNA"/>
</dbReference>
<accession>A0A8J8T1V0</accession>
<feature type="region of interest" description="Disordered" evidence="1">
    <location>
        <begin position="137"/>
        <end position="171"/>
    </location>
</feature>
<dbReference type="AlphaFoldDB" id="A0A8J8T1V0"/>
<evidence type="ECO:0000313" key="3">
    <source>
        <dbReference type="Proteomes" id="UP000785679"/>
    </source>
</evidence>
<dbReference type="Proteomes" id="UP000785679">
    <property type="component" value="Unassembled WGS sequence"/>
</dbReference>
<evidence type="ECO:0000256" key="1">
    <source>
        <dbReference type="SAM" id="MobiDB-lite"/>
    </source>
</evidence>
<reference evidence="2" key="1">
    <citation type="submission" date="2019-06" db="EMBL/GenBank/DDBJ databases">
        <authorList>
            <person name="Zheng W."/>
        </authorList>
    </citation>
    <scope>NUCLEOTIDE SEQUENCE</scope>
    <source>
        <strain evidence="2">QDHG01</strain>
    </source>
</reference>
<sequence>MASYHQSDAPPNGHDWFQDSAYFCTTNSELYQEWLANAKQQQKEEDEGIFLVGNSQKPCEISSQPLIQFKEGREVCEPYEQQDNTYQIELGDSEMQNLDTTQTRGAPQTLPFFDPHERHARIFDQLSQTTNQLLVRQQSQQSQNPWPSDSFYLPQDSGESPILEESKNSPISPSQEITIYFDQYPENDLTLYRNQFKGSPFPSLQLIENLGVGNIQQHQHMFRSYQKHLQCSTNV</sequence>
<keyword evidence="3" id="KW-1185">Reference proteome</keyword>
<comment type="caution">
    <text evidence="2">The sequence shown here is derived from an EMBL/GenBank/DDBJ whole genome shotgun (WGS) entry which is preliminary data.</text>
</comment>
<evidence type="ECO:0000313" key="2">
    <source>
        <dbReference type="EMBL" id="TNV79084.1"/>
    </source>
</evidence>
<proteinExistence type="predicted"/>
<name>A0A8J8T1V0_HALGN</name>
<gene>
    <name evidence="2" type="ORF">FGO68_gene2084</name>
</gene>